<feature type="domain" description="Flavin reductase like" evidence="4">
    <location>
        <begin position="13"/>
        <end position="156"/>
    </location>
</feature>
<evidence type="ECO:0000259" key="4">
    <source>
        <dbReference type="SMART" id="SM00903"/>
    </source>
</evidence>
<proteinExistence type="inferred from homology"/>
<dbReference type="Proteomes" id="UP000037210">
    <property type="component" value="Unassembled WGS sequence"/>
</dbReference>
<evidence type="ECO:0000256" key="3">
    <source>
        <dbReference type="ARBA" id="ARBA00038054"/>
    </source>
</evidence>
<evidence type="ECO:0000256" key="1">
    <source>
        <dbReference type="ARBA" id="ARBA00001917"/>
    </source>
</evidence>
<feature type="non-terminal residue" evidence="5">
    <location>
        <position position="170"/>
    </location>
</feature>
<dbReference type="InterPro" id="IPR052174">
    <property type="entry name" value="Flavoredoxin"/>
</dbReference>
<dbReference type="EMBL" id="LFWZ01000001">
    <property type="protein sequence ID" value="KON31621.1"/>
    <property type="molecule type" value="Genomic_DNA"/>
</dbReference>
<dbReference type="AlphaFoldDB" id="A0A0M0BTW5"/>
<comment type="similarity">
    <text evidence="3">Belongs to the flavoredoxin family.</text>
</comment>
<protein>
    <recommendedName>
        <fullName evidence="4">Flavin reductase like domain-containing protein</fullName>
    </recommendedName>
</protein>
<dbReference type="SUPFAM" id="SSF50475">
    <property type="entry name" value="FMN-binding split barrel"/>
    <property type="match status" value="1"/>
</dbReference>
<name>A0A0M0BTW5_9ARCH</name>
<evidence type="ECO:0000313" key="6">
    <source>
        <dbReference type="Proteomes" id="UP000037210"/>
    </source>
</evidence>
<dbReference type="PANTHER" id="PTHR43567:SF1">
    <property type="entry name" value="FLAVOREDOXIN"/>
    <property type="match status" value="1"/>
</dbReference>
<dbReference type="Gene3D" id="2.30.110.10">
    <property type="entry name" value="Electron Transport, Fmn-binding Protein, Chain A"/>
    <property type="match status" value="1"/>
</dbReference>
<dbReference type="GO" id="GO:0010181">
    <property type="term" value="F:FMN binding"/>
    <property type="evidence" value="ECO:0007669"/>
    <property type="project" value="InterPro"/>
</dbReference>
<comment type="caution">
    <text evidence="5">The sequence shown here is derived from an EMBL/GenBank/DDBJ whole genome shotgun (WGS) entry which is preliminary data.</text>
</comment>
<dbReference type="InterPro" id="IPR012349">
    <property type="entry name" value="Split_barrel_FMN-bd"/>
</dbReference>
<dbReference type="PANTHER" id="PTHR43567">
    <property type="entry name" value="FLAVOREDOXIN-RELATED-RELATED"/>
    <property type="match status" value="1"/>
</dbReference>
<keyword evidence="2" id="KW-0285">Flavoprotein</keyword>
<evidence type="ECO:0000313" key="5">
    <source>
        <dbReference type="EMBL" id="KON31621.1"/>
    </source>
</evidence>
<organism evidence="5 6">
    <name type="scientific">miscellaneous Crenarchaeota group-15 archaeon DG-45</name>
    <dbReference type="NCBI Taxonomy" id="1685127"/>
    <lineage>
        <taxon>Archaea</taxon>
        <taxon>Candidatus Bathyarchaeota</taxon>
        <taxon>MCG-15</taxon>
    </lineage>
</organism>
<gene>
    <name evidence="5" type="ORF">AC482_00245</name>
</gene>
<sequence length="170" mass="18272">MKRTLPSDKFLQAGPACDVVMVTCVDAEGRANIITLGMYMPISFDPCLVCIGVSPKRYSHDLIAEAGEFVVNAPSIDLEEETHLCGTASGRNVDKFAETGLTPAPASRVKPPLIKECFGHLECRVVESYVCGDHTLFVGEVLTASADAEVLSGDDLSPLKARPIIQKNHI</sequence>
<evidence type="ECO:0000256" key="2">
    <source>
        <dbReference type="ARBA" id="ARBA00022630"/>
    </source>
</evidence>
<dbReference type="Pfam" id="PF01613">
    <property type="entry name" value="Flavin_Reduct"/>
    <property type="match status" value="1"/>
</dbReference>
<reference evidence="5 6" key="1">
    <citation type="submission" date="2015-06" db="EMBL/GenBank/DDBJ databases">
        <title>New insights into the roles of widespread benthic archaea in carbon and nitrogen cycling.</title>
        <authorList>
            <person name="Lazar C.S."/>
            <person name="Baker B.J."/>
            <person name="Seitz K.W."/>
            <person name="Hyde A.S."/>
            <person name="Dick G.J."/>
            <person name="Hinrichs K.-U."/>
            <person name="Teske A.P."/>
        </authorList>
    </citation>
    <scope>NUCLEOTIDE SEQUENCE [LARGE SCALE GENOMIC DNA]</scope>
    <source>
        <strain evidence="5">DG-45</strain>
    </source>
</reference>
<dbReference type="InterPro" id="IPR002563">
    <property type="entry name" value="Flavin_Rdtase-like_dom"/>
</dbReference>
<comment type="cofactor">
    <cofactor evidence="1">
        <name>FMN</name>
        <dbReference type="ChEBI" id="CHEBI:58210"/>
    </cofactor>
</comment>
<dbReference type="SMART" id="SM00903">
    <property type="entry name" value="Flavin_Reduct"/>
    <property type="match status" value="1"/>
</dbReference>
<accession>A0A0M0BTW5</accession>